<keyword evidence="3" id="KW-0804">Transcription</keyword>
<dbReference type="SMART" id="SM00342">
    <property type="entry name" value="HTH_ARAC"/>
    <property type="match status" value="1"/>
</dbReference>
<sequence>MFACSPNYSIQLEHTHFGTYLPESWMSRPMPSLSYRIYWFMEGSAYYSLGKETVWLEPGFCYLIPAHPQQAFGCDEAFTTYWIHFRANSLMLDSQLTQVTKIHRWAHKELSAFNSVWPALRQPRDSMSLAEVLQVQSLIYWLLGDLLPESKLPYDPLISRLEPAIDFMDNHYLENPSLATVAESAFLSPVYFHQQFSKHFHITSHEYMARLRIRDAQDYLLNTNESVSFIAEHVGYSDAFYFSRVFKKHTGLSPLKFRQRHSMKLP</sequence>
<dbReference type="PANTHER" id="PTHR43280">
    <property type="entry name" value="ARAC-FAMILY TRANSCRIPTIONAL REGULATOR"/>
    <property type="match status" value="1"/>
</dbReference>
<evidence type="ECO:0000256" key="3">
    <source>
        <dbReference type="ARBA" id="ARBA00023163"/>
    </source>
</evidence>
<dbReference type="InterPro" id="IPR018060">
    <property type="entry name" value="HTH_AraC"/>
</dbReference>
<proteinExistence type="predicted"/>
<dbReference type="Pfam" id="PF12833">
    <property type="entry name" value="HTH_18"/>
    <property type="match status" value="1"/>
</dbReference>
<evidence type="ECO:0000313" key="6">
    <source>
        <dbReference type="Proteomes" id="UP001304300"/>
    </source>
</evidence>
<keyword evidence="1" id="KW-0805">Transcription regulation</keyword>
<dbReference type="PROSITE" id="PS01124">
    <property type="entry name" value="HTH_ARAC_FAMILY_2"/>
    <property type="match status" value="1"/>
</dbReference>
<accession>A0AAQ3L6X0</accession>
<keyword evidence="6" id="KW-1185">Reference proteome</keyword>
<evidence type="ECO:0000256" key="1">
    <source>
        <dbReference type="ARBA" id="ARBA00023015"/>
    </source>
</evidence>
<dbReference type="InterPro" id="IPR037923">
    <property type="entry name" value="HTH-like"/>
</dbReference>
<evidence type="ECO:0000259" key="4">
    <source>
        <dbReference type="PROSITE" id="PS01124"/>
    </source>
</evidence>
<keyword evidence="2" id="KW-0238">DNA-binding</keyword>
<dbReference type="SUPFAM" id="SSF51215">
    <property type="entry name" value="Regulatory protein AraC"/>
    <property type="match status" value="1"/>
</dbReference>
<evidence type="ECO:0000313" key="5">
    <source>
        <dbReference type="EMBL" id="WOO40116.1"/>
    </source>
</evidence>
<dbReference type="AlphaFoldDB" id="A0AAQ3L6X0"/>
<dbReference type="InterPro" id="IPR018062">
    <property type="entry name" value="HTH_AraC-typ_CS"/>
</dbReference>
<reference evidence="5 6" key="1">
    <citation type="submission" date="2023-10" db="EMBL/GenBank/DDBJ databases">
        <title>Rubellicoccus peritrichatus gen. nov., sp. nov., isolated from an algae of coral reef tank.</title>
        <authorList>
            <person name="Luo J."/>
        </authorList>
    </citation>
    <scope>NUCLEOTIDE SEQUENCE [LARGE SCALE GENOMIC DNA]</scope>
    <source>
        <strain evidence="5 6">CR14</strain>
    </source>
</reference>
<dbReference type="InterPro" id="IPR020449">
    <property type="entry name" value="Tscrpt_reg_AraC-type_HTH"/>
</dbReference>
<dbReference type="GO" id="GO:0003700">
    <property type="term" value="F:DNA-binding transcription factor activity"/>
    <property type="evidence" value="ECO:0007669"/>
    <property type="project" value="InterPro"/>
</dbReference>
<evidence type="ECO:0000256" key="2">
    <source>
        <dbReference type="ARBA" id="ARBA00023125"/>
    </source>
</evidence>
<dbReference type="PROSITE" id="PS00041">
    <property type="entry name" value="HTH_ARAC_FAMILY_1"/>
    <property type="match status" value="1"/>
</dbReference>
<dbReference type="EMBL" id="CP136920">
    <property type="protein sequence ID" value="WOO40116.1"/>
    <property type="molecule type" value="Genomic_DNA"/>
</dbReference>
<organism evidence="5 6">
    <name type="scientific">Rubellicoccus peritrichatus</name>
    <dbReference type="NCBI Taxonomy" id="3080537"/>
    <lineage>
        <taxon>Bacteria</taxon>
        <taxon>Pseudomonadati</taxon>
        <taxon>Verrucomicrobiota</taxon>
        <taxon>Opitutia</taxon>
        <taxon>Puniceicoccales</taxon>
        <taxon>Cerasicoccaceae</taxon>
        <taxon>Rubellicoccus</taxon>
    </lineage>
</organism>
<dbReference type="KEGG" id="puo:RZN69_15960"/>
<dbReference type="Gene3D" id="1.10.10.60">
    <property type="entry name" value="Homeodomain-like"/>
    <property type="match status" value="2"/>
</dbReference>
<dbReference type="Proteomes" id="UP001304300">
    <property type="component" value="Chromosome"/>
</dbReference>
<dbReference type="PRINTS" id="PR00032">
    <property type="entry name" value="HTHARAC"/>
</dbReference>
<name>A0AAQ3L6X0_9BACT</name>
<dbReference type="GO" id="GO:0043565">
    <property type="term" value="F:sequence-specific DNA binding"/>
    <property type="evidence" value="ECO:0007669"/>
    <property type="project" value="InterPro"/>
</dbReference>
<dbReference type="InterPro" id="IPR009057">
    <property type="entry name" value="Homeodomain-like_sf"/>
</dbReference>
<dbReference type="RefSeq" id="WP_317832229.1">
    <property type="nucleotide sequence ID" value="NZ_CP136920.1"/>
</dbReference>
<gene>
    <name evidence="5" type="ORF">RZN69_15960</name>
</gene>
<protein>
    <submittedName>
        <fullName evidence="5">AraC family transcriptional regulator</fullName>
    </submittedName>
</protein>
<dbReference type="PANTHER" id="PTHR43280:SF28">
    <property type="entry name" value="HTH-TYPE TRANSCRIPTIONAL ACTIVATOR RHAS"/>
    <property type="match status" value="1"/>
</dbReference>
<feature type="domain" description="HTH araC/xylS-type" evidence="4">
    <location>
        <begin position="162"/>
        <end position="260"/>
    </location>
</feature>
<dbReference type="SUPFAM" id="SSF46689">
    <property type="entry name" value="Homeodomain-like"/>
    <property type="match status" value="2"/>
</dbReference>